<dbReference type="OrthoDB" id="8872210at2"/>
<dbReference type="PANTHER" id="PTHR11895:SF76">
    <property type="entry name" value="INDOLEACETAMIDE HYDROLASE"/>
    <property type="match status" value="1"/>
</dbReference>
<keyword evidence="3" id="KW-1185">Reference proteome</keyword>
<dbReference type="GO" id="GO:0003824">
    <property type="term" value="F:catalytic activity"/>
    <property type="evidence" value="ECO:0007669"/>
    <property type="project" value="InterPro"/>
</dbReference>
<dbReference type="Proteomes" id="UP000298133">
    <property type="component" value="Unassembled WGS sequence"/>
</dbReference>
<dbReference type="InterPro" id="IPR023631">
    <property type="entry name" value="Amidase_dom"/>
</dbReference>
<reference evidence="2 3" key="1">
    <citation type="submission" date="2019-03" db="EMBL/GenBank/DDBJ databases">
        <title>Draft genome of Gammaproteobacteria bacterium LSUCC0057, a member of the SAR92 clade.</title>
        <authorList>
            <person name="Lanclos V.C."/>
            <person name="Doiron C."/>
            <person name="Henson M.W."/>
            <person name="Thrash J.C."/>
        </authorList>
    </citation>
    <scope>NUCLEOTIDE SEQUENCE [LARGE SCALE GENOMIC DNA]</scope>
    <source>
        <strain evidence="2 3">LSUCC0057</strain>
    </source>
</reference>
<dbReference type="Gene3D" id="3.90.1300.10">
    <property type="entry name" value="Amidase signature (AS) domain"/>
    <property type="match status" value="1"/>
</dbReference>
<dbReference type="AlphaFoldDB" id="A0A4Y8UNA9"/>
<evidence type="ECO:0000313" key="2">
    <source>
        <dbReference type="EMBL" id="TFH69317.1"/>
    </source>
</evidence>
<name>A0A4Y8UNA9_9GAMM</name>
<dbReference type="InterPro" id="IPR000120">
    <property type="entry name" value="Amidase"/>
</dbReference>
<dbReference type="InterPro" id="IPR036928">
    <property type="entry name" value="AS_sf"/>
</dbReference>
<evidence type="ECO:0000313" key="3">
    <source>
        <dbReference type="Proteomes" id="UP000298133"/>
    </source>
</evidence>
<dbReference type="NCBIfam" id="NF005686">
    <property type="entry name" value="PRK07486.1"/>
    <property type="match status" value="1"/>
</dbReference>
<dbReference type="PANTHER" id="PTHR11895">
    <property type="entry name" value="TRANSAMIDASE"/>
    <property type="match status" value="1"/>
</dbReference>
<evidence type="ECO:0000259" key="1">
    <source>
        <dbReference type="Pfam" id="PF01425"/>
    </source>
</evidence>
<protein>
    <submittedName>
        <fullName evidence="2">Amidase</fullName>
    </submittedName>
</protein>
<gene>
    <name evidence="2" type="ORF">E3W66_01400</name>
</gene>
<feature type="domain" description="Amidase" evidence="1">
    <location>
        <begin position="38"/>
        <end position="466"/>
    </location>
</feature>
<sequence>MAVTACSAPPPRSGDEIVALSAQQLSAAIKSKQLSCVEVMSSYLAQIDRLNGTFNAIVARADSEQLLAQAVQADQELATGRYRGWMHGFPHAVKDLADARGFVTSKGSPLYRDNLASADALHIARIRAAGAIFIGKTNTPEFGLGSQSYNSVFGATLNAWDAFSTAGGSSGGAAAALALRMVPVADGSDMMGSLRNPAGFNNVIGFRPSPGRVPFAPMFLEQLPTNGPMARNVSDTAQLMATMAGPAAQFPNTVPGDSAEFSAPLARDWQGTRLGWLGDFDGYLPMEEGVLSLCERALGHFQTLGAEVEPATLNYSMAELWQTWLTFRHWIVRSTQAANYADPARRALMKPEAIWEVEGGLALTAQDVFNASLARAKFYAAVVKAFERYDFLLLPTAQVFPFDAAVHWPKEIAGRSMDSYHRWMEVVVPGTLSGCPVLNVPAGFGRDGLPMGLQIIGPRFADFATLQLGYAYEQVARYTIDRHSPALGL</sequence>
<organism evidence="2 3">
    <name type="scientific">Gammaproteobacteria bacterium LSUCC0057</name>
    <dbReference type="NCBI Taxonomy" id="2559237"/>
    <lineage>
        <taxon>Bacteria</taxon>
        <taxon>Pseudomonadati</taxon>
        <taxon>Pseudomonadota</taxon>
        <taxon>Gammaproteobacteria</taxon>
        <taxon>Cellvibrionales</taxon>
        <taxon>Porticoccaceae</taxon>
        <taxon>SAR92 clade</taxon>
    </lineage>
</organism>
<proteinExistence type="predicted"/>
<dbReference type="EMBL" id="SPIA01000001">
    <property type="protein sequence ID" value="TFH69317.1"/>
    <property type="molecule type" value="Genomic_DNA"/>
</dbReference>
<dbReference type="Pfam" id="PF01425">
    <property type="entry name" value="Amidase"/>
    <property type="match status" value="1"/>
</dbReference>
<comment type="caution">
    <text evidence="2">The sequence shown here is derived from an EMBL/GenBank/DDBJ whole genome shotgun (WGS) entry which is preliminary data.</text>
</comment>
<dbReference type="SUPFAM" id="SSF75304">
    <property type="entry name" value="Amidase signature (AS) enzymes"/>
    <property type="match status" value="1"/>
</dbReference>
<accession>A0A4Y8UNA9</accession>